<dbReference type="PANTHER" id="PTHR43615:SF1">
    <property type="entry name" value="PPDK_N DOMAIN-CONTAINING PROTEIN"/>
    <property type="match status" value="1"/>
</dbReference>
<dbReference type="SUPFAM" id="SSF56059">
    <property type="entry name" value="Glutathione synthetase ATP-binding domain-like"/>
    <property type="match status" value="1"/>
</dbReference>
<feature type="domain" description="Pyruvate phosphate dikinase AMP/ATP-binding" evidence="2">
    <location>
        <begin position="15"/>
        <end position="321"/>
    </location>
</feature>
<dbReference type="PANTHER" id="PTHR43615">
    <property type="entry name" value="PHOSPHOENOLPYRUVATE SYNTHASE-RELATED"/>
    <property type="match status" value="1"/>
</dbReference>
<dbReference type="InterPro" id="IPR051549">
    <property type="entry name" value="PEP_Utilizing_Enz"/>
</dbReference>
<accession>A0AAU7E6U3</accession>
<dbReference type="GO" id="GO:0005524">
    <property type="term" value="F:ATP binding"/>
    <property type="evidence" value="ECO:0007669"/>
    <property type="project" value="InterPro"/>
</dbReference>
<feature type="domain" description="PEP-utilising enzyme mobile" evidence="1">
    <location>
        <begin position="753"/>
        <end position="824"/>
    </location>
</feature>
<reference evidence="3" key="1">
    <citation type="submission" date="2024-05" db="EMBL/GenBank/DDBJ databases">
        <title>Campylobacter coli isolated from environmental waters in Slovenia.</title>
        <authorList>
            <person name="Zautner A.E."/>
            <person name="Bunk B."/>
            <person name="Riedel T."/>
            <person name="Sproeer C."/>
        </authorList>
    </citation>
    <scope>NUCLEOTIDE SEQUENCE</scope>
    <source>
        <strain evidence="3">CCS1377</strain>
    </source>
</reference>
<dbReference type="GO" id="GO:0016301">
    <property type="term" value="F:kinase activity"/>
    <property type="evidence" value="ECO:0007669"/>
    <property type="project" value="InterPro"/>
</dbReference>
<dbReference type="RefSeq" id="WP_348518520.1">
    <property type="nucleotide sequence ID" value="NZ_CP155620.1"/>
</dbReference>
<proteinExistence type="predicted"/>
<dbReference type="Pfam" id="PF01326">
    <property type="entry name" value="PPDK_N"/>
    <property type="match status" value="1"/>
</dbReference>
<protein>
    <submittedName>
        <fullName evidence="3">PEP/pyruvate-binding domain-containing protein</fullName>
    </submittedName>
</protein>
<evidence type="ECO:0000259" key="1">
    <source>
        <dbReference type="Pfam" id="PF00391"/>
    </source>
</evidence>
<sequence>MQILKFSDEKATNLELCGGKGANLAKLTRAGFKVPQGFIISVKAYGKFIENDENIKNLIENFGYIFDYQDLDKLEKQSKILREAFLELDFGSEFLKEFDENLKEFDENTAFSVRSSSTMEDLNSAAFAGAHDTFLNIYGRDEILKYIKHCFASLWQSRAILYREEKNFFQNEACMAVVVQKMVNADFAGVSFSINPVKNRNDEILINANYGLGESVVNGEFEVDEYCVSKSDFSLRSSHIATKEFCIIQDKFGTKEEKISKERQNIPCLSEEKLKQIAKLNCDVEKYYAFAQDIEWAIEKDELYLLQARAITTLAERWTRDESAERYPNVITPFTWDYVDKAFHISLEYSFEMMNLPSFKGKWFASFNNYIYGNQNAVWLYMQSGNLGIDFKNLDTALEQILQKYPHIYDLPKQWMRDLDDYLKGIGSLENKMLLNDEQAFDFLDEVVNLGTIYFRPNIAISVTQSLLYRILKTFLEKLVGEKSGFYFDILTRFDESKTAQVNEDLLTLAEFIVKDPFLKSEFEKYNSQELEEKMFNYKVLRQKFWSFLAHHGHREIDFDPYHPTWSEAPSVVLDNIKLLLNSDFEKLANEKLHKKKLYFNTKNELFALLPKQWHFGFDELLNLVKTYTLLDDLEHYETTRLSILVRKATKAIGEYFVKLGIIKDPLDVFFTHMQTILDYKEGKITSQMVRLEIEKEKVQYLENSKKIPAWNLGEEDEVLEGDSEVLEGVAGSMGVAIGEVYLVHSKDDFATFPKDAILVARTTNPAWTPLFYSAKGVITESGGALSHGAVTAREMKLPAVMSIRNAMQILKNGMQVKIDGNKGKVYILD</sequence>
<dbReference type="AlphaFoldDB" id="A0AAU7E6U3"/>
<organism evidence="3">
    <name type="scientific">Campylobacter sp. CCS1377</name>
    <dbReference type="NCBI Taxonomy" id="3158229"/>
    <lineage>
        <taxon>Bacteria</taxon>
        <taxon>Pseudomonadati</taxon>
        <taxon>Campylobacterota</taxon>
        <taxon>Epsilonproteobacteria</taxon>
        <taxon>Campylobacterales</taxon>
        <taxon>Campylobacteraceae</taxon>
        <taxon>Campylobacter</taxon>
    </lineage>
</organism>
<evidence type="ECO:0000259" key="2">
    <source>
        <dbReference type="Pfam" id="PF01326"/>
    </source>
</evidence>
<dbReference type="SUPFAM" id="SSF52009">
    <property type="entry name" value="Phosphohistidine domain"/>
    <property type="match status" value="1"/>
</dbReference>
<dbReference type="InterPro" id="IPR008279">
    <property type="entry name" value="PEP-util_enz_mobile_dom"/>
</dbReference>
<dbReference type="EMBL" id="CP155620">
    <property type="protein sequence ID" value="XBJ29127.1"/>
    <property type="molecule type" value="Genomic_DNA"/>
</dbReference>
<evidence type="ECO:0000313" key="3">
    <source>
        <dbReference type="EMBL" id="XBJ29127.1"/>
    </source>
</evidence>
<dbReference type="InterPro" id="IPR036637">
    <property type="entry name" value="Phosphohistidine_dom_sf"/>
</dbReference>
<dbReference type="Gene3D" id="3.30.1490.20">
    <property type="entry name" value="ATP-grasp fold, A domain"/>
    <property type="match status" value="1"/>
</dbReference>
<dbReference type="Gene3D" id="3.50.30.10">
    <property type="entry name" value="Phosphohistidine domain"/>
    <property type="match status" value="1"/>
</dbReference>
<dbReference type="Gene3D" id="3.30.470.20">
    <property type="entry name" value="ATP-grasp fold, B domain"/>
    <property type="match status" value="1"/>
</dbReference>
<dbReference type="InterPro" id="IPR002192">
    <property type="entry name" value="PPDK_AMP/ATP-bd"/>
</dbReference>
<name>A0AAU7E6U3_9BACT</name>
<dbReference type="Pfam" id="PF00391">
    <property type="entry name" value="PEP-utilizers"/>
    <property type="match status" value="1"/>
</dbReference>
<gene>
    <name evidence="3" type="ORF">AAH949_08615</name>
</gene>
<dbReference type="InterPro" id="IPR013815">
    <property type="entry name" value="ATP_grasp_subdomain_1"/>
</dbReference>